<organism evidence="1 2">
    <name type="scientific">Kribbella pratensis</name>
    <dbReference type="NCBI Taxonomy" id="2512112"/>
    <lineage>
        <taxon>Bacteria</taxon>
        <taxon>Bacillati</taxon>
        <taxon>Actinomycetota</taxon>
        <taxon>Actinomycetes</taxon>
        <taxon>Propionibacteriales</taxon>
        <taxon>Kribbellaceae</taxon>
        <taxon>Kribbella</taxon>
    </lineage>
</organism>
<evidence type="ECO:0000313" key="1">
    <source>
        <dbReference type="EMBL" id="TDW74967.1"/>
    </source>
</evidence>
<dbReference type="AlphaFoldDB" id="A0A4V3GH67"/>
<dbReference type="EMBL" id="SODP01000001">
    <property type="protein sequence ID" value="TDW74967.1"/>
    <property type="molecule type" value="Genomic_DNA"/>
</dbReference>
<comment type="caution">
    <text evidence="1">The sequence shown here is derived from an EMBL/GenBank/DDBJ whole genome shotgun (WGS) entry which is preliminary data.</text>
</comment>
<sequence>MVGEYEWEAFALSESRADWLVKAVAPADSDDTMLDLVAPSNG</sequence>
<proteinExistence type="predicted"/>
<protein>
    <submittedName>
        <fullName evidence="1">Uncharacterized protein</fullName>
    </submittedName>
</protein>
<accession>A0A4V3GH67</accession>
<keyword evidence="2" id="KW-1185">Reference proteome</keyword>
<reference evidence="1 2" key="1">
    <citation type="submission" date="2019-03" db="EMBL/GenBank/DDBJ databases">
        <title>Genomic Encyclopedia of Type Strains, Phase III (KMG-III): the genomes of soil and plant-associated and newly described type strains.</title>
        <authorList>
            <person name="Whitman W."/>
        </authorList>
    </citation>
    <scope>NUCLEOTIDE SEQUENCE [LARGE SCALE GENOMIC DNA]</scope>
    <source>
        <strain evidence="1 2">VKM Ac-2573</strain>
    </source>
</reference>
<evidence type="ECO:0000313" key="2">
    <source>
        <dbReference type="Proteomes" id="UP000295146"/>
    </source>
</evidence>
<name>A0A4V3GH67_9ACTN</name>
<dbReference type="Proteomes" id="UP000295146">
    <property type="component" value="Unassembled WGS sequence"/>
</dbReference>
<gene>
    <name evidence="1" type="ORF">EV653_0077</name>
</gene>